<reference evidence="2 3" key="1">
    <citation type="journal article" date="2014" name="Genome Biol. Evol.">
        <title>The secreted proteins of Achlya hypogyna and Thraustotheca clavata identify the ancestral oomycete secretome and reveal gene acquisitions by horizontal gene transfer.</title>
        <authorList>
            <person name="Misner I."/>
            <person name="Blouin N."/>
            <person name="Leonard G."/>
            <person name="Richards T.A."/>
            <person name="Lane C.E."/>
        </authorList>
    </citation>
    <scope>NUCLEOTIDE SEQUENCE [LARGE SCALE GENOMIC DNA]</scope>
    <source>
        <strain evidence="2 3">ATCC 48635</strain>
    </source>
</reference>
<dbReference type="SUPFAM" id="SSF57845">
    <property type="entry name" value="B-box zinc-binding domain"/>
    <property type="match status" value="1"/>
</dbReference>
<keyword evidence="3" id="KW-1185">Reference proteome</keyword>
<dbReference type="Proteomes" id="UP000243579">
    <property type="component" value="Unassembled WGS sequence"/>
</dbReference>
<name>A0A1V9Z854_ACHHY</name>
<dbReference type="Gene3D" id="2.20.70.10">
    <property type="match status" value="1"/>
</dbReference>
<dbReference type="SUPFAM" id="SSF51045">
    <property type="entry name" value="WW domain"/>
    <property type="match status" value="1"/>
</dbReference>
<gene>
    <name evidence="2" type="ORF">ACHHYP_01816</name>
</gene>
<organism evidence="2 3">
    <name type="scientific">Achlya hypogyna</name>
    <name type="common">Oomycete</name>
    <name type="synonym">Protoachlya hypogyna</name>
    <dbReference type="NCBI Taxonomy" id="1202772"/>
    <lineage>
        <taxon>Eukaryota</taxon>
        <taxon>Sar</taxon>
        <taxon>Stramenopiles</taxon>
        <taxon>Oomycota</taxon>
        <taxon>Saprolegniomycetes</taxon>
        <taxon>Saprolegniales</taxon>
        <taxon>Achlyaceae</taxon>
        <taxon>Achlya</taxon>
    </lineage>
</organism>
<dbReference type="CDD" id="cd00201">
    <property type="entry name" value="WW"/>
    <property type="match status" value="1"/>
</dbReference>
<dbReference type="PROSITE" id="PS50020">
    <property type="entry name" value="WW_DOMAIN_2"/>
    <property type="match status" value="1"/>
</dbReference>
<dbReference type="AlphaFoldDB" id="A0A1V9Z854"/>
<dbReference type="PROSITE" id="PS01159">
    <property type="entry name" value="WW_DOMAIN_1"/>
    <property type="match status" value="1"/>
</dbReference>
<dbReference type="EMBL" id="JNBR01000376">
    <property type="protein sequence ID" value="OQR94102.1"/>
    <property type="molecule type" value="Genomic_DNA"/>
</dbReference>
<comment type="caution">
    <text evidence="2">The sequence shown here is derived from an EMBL/GenBank/DDBJ whole genome shotgun (WGS) entry which is preliminary data.</text>
</comment>
<dbReference type="OrthoDB" id="70705at2759"/>
<dbReference type="SMART" id="SM00456">
    <property type="entry name" value="WW"/>
    <property type="match status" value="2"/>
</dbReference>
<proteinExistence type="predicted"/>
<dbReference type="InterPro" id="IPR001202">
    <property type="entry name" value="WW_dom"/>
</dbReference>
<evidence type="ECO:0000313" key="2">
    <source>
        <dbReference type="EMBL" id="OQR94102.1"/>
    </source>
</evidence>
<protein>
    <recommendedName>
        <fullName evidence="1">WW domain-containing protein</fullName>
    </recommendedName>
</protein>
<evidence type="ECO:0000313" key="3">
    <source>
        <dbReference type="Proteomes" id="UP000243579"/>
    </source>
</evidence>
<dbReference type="InterPro" id="IPR036020">
    <property type="entry name" value="WW_dom_sf"/>
</dbReference>
<sequence>MHTVAGVAPSPSKRRLRDLVEAHRVADCVRGIEALNEARAEERLDKYYSRWRHFRALHAYASSTRLPPLRGRRSLLPSLPVACFEGCVTAVVPAMLVESMLLKCLGLDARDKTAMQLVQAALNCVAAPGANGPVVDYRRVCATWDTLEYPLVPPKERVARWFLAYASTSHGVEAVASAAELTALFTVASTTPAEEAEVAHCLQELVADRRRFSLADIVAYMDSHPWLPKLVGRQVWCVLPDETRLKYHRDKLGFSVVRVEQEQQAVRLQSALRFWALTTVRRRFGRWKEYAYLRHVKRLGMKHRMSVQLTRGLAGLRDNRRRRRWMHARVAMARRQYERRLQIAALDDWVFYWSSWQQLHVMAAWRGTAAWPPKVLADVFRRWVDFAKITIAERIHRYAVCAAKAQCLRTALQTSVFQAWVYYVVLQRRDKQAAAHQDAMVARSAELARVEREVAQMKVEEAIAREMIAREKKAIERARAAAFRVQTEQIVKLRQAREAIEKRTAKKLERQQRLDAASNAAWAEIERMALEKARAAAIKWLETPEGKAKLLEAATYMYETDPSTVVAALQADPTYSNVPNCVWVCRLEVLRSKAAAPKAYYMHLEDLNKVLCVNLTMKDCDAISREQFIQTRVNETMAQLAIRGAEEKLKVQHNRAAKTIQLLFRCRQAKKYVRGLTRAVVMRRIDPSTGIVVYYNTMSRTTSPTPPRIMGSAEATLPMESLNWVRRMNEAGDVFYFNQESLETSWTPPDHYVLCHKCRINFVTQRHAEKGHRYCVSCFAESIFIEREEAKARRPTKQTPVPDPRKSWTKVVVQAAKCVVCKTTLAAVLCHECTGDTTCQRCFTVLHSNAKLKHHTQHESLLHTSLSPAS</sequence>
<accession>A0A1V9Z854</accession>
<evidence type="ECO:0000259" key="1">
    <source>
        <dbReference type="PROSITE" id="PS50020"/>
    </source>
</evidence>
<feature type="domain" description="WW" evidence="1">
    <location>
        <begin position="724"/>
        <end position="751"/>
    </location>
</feature>